<dbReference type="OrthoDB" id="9779790at2"/>
<evidence type="ECO:0000256" key="3">
    <source>
        <dbReference type="ARBA" id="ARBA00023134"/>
    </source>
</evidence>
<comment type="subcellular location">
    <subcellularLocation>
        <location evidence="4">Cytoplasm</location>
    </subcellularLocation>
</comment>
<dbReference type="RefSeq" id="WP_013625452.1">
    <property type="nucleotide sequence ID" value="NC_015172.1"/>
</dbReference>
<evidence type="ECO:0000259" key="6">
    <source>
        <dbReference type="PROSITE" id="PS51721"/>
    </source>
</evidence>
<dbReference type="HOGENOM" id="CLU_011106_1_0_9"/>
<evidence type="ECO:0000256" key="2">
    <source>
        <dbReference type="ARBA" id="ARBA00022741"/>
    </source>
</evidence>
<evidence type="ECO:0000256" key="1">
    <source>
        <dbReference type="ARBA" id="ARBA00014898"/>
    </source>
</evidence>
<keyword evidence="8" id="KW-1185">Reference proteome</keyword>
<dbReference type="EMBL" id="CP002547">
    <property type="protein sequence ID" value="ADY56587.1"/>
    <property type="molecule type" value="Genomic_DNA"/>
</dbReference>
<dbReference type="InterPro" id="IPR019991">
    <property type="entry name" value="GTP-bd_ribosome_bgen"/>
</dbReference>
<dbReference type="CDD" id="cd01856">
    <property type="entry name" value="YlqF"/>
    <property type="match status" value="1"/>
</dbReference>
<organism evidence="7 8">
    <name type="scientific">Syntrophobotulus glycolicus (strain DSM 8271 / FlGlyR)</name>
    <dbReference type="NCBI Taxonomy" id="645991"/>
    <lineage>
        <taxon>Bacteria</taxon>
        <taxon>Bacillati</taxon>
        <taxon>Bacillota</taxon>
        <taxon>Clostridia</taxon>
        <taxon>Eubacteriales</taxon>
        <taxon>Desulfitobacteriaceae</taxon>
        <taxon>Syntrophobotulus</taxon>
    </lineage>
</organism>
<keyword evidence="2 4" id="KW-0547">Nucleotide-binding</keyword>
<feature type="binding site" evidence="5">
    <location>
        <begin position="58"/>
        <end position="61"/>
    </location>
    <ligand>
        <name>GTP</name>
        <dbReference type="ChEBI" id="CHEBI:37565"/>
    </ligand>
</feature>
<accession>F0SUD7</accession>
<dbReference type="Proteomes" id="UP000007488">
    <property type="component" value="Chromosome"/>
</dbReference>
<dbReference type="GO" id="GO:0003924">
    <property type="term" value="F:GTPase activity"/>
    <property type="evidence" value="ECO:0007669"/>
    <property type="project" value="TreeGrafter"/>
</dbReference>
<dbReference type="STRING" id="645991.Sgly_2299"/>
<dbReference type="InterPro" id="IPR030378">
    <property type="entry name" value="G_CP_dom"/>
</dbReference>
<sequence length="275" mass="30966">MDIQWFPGHMTKTKRQLLEQLKWVDVIIETGDARLPLSSRNPLLRELLGAKPKLLVLNKADLADEDQTGKWLKKLEQEGPVLAVSASTGAGMKKIIPMLEELMAEKWQKLAEKGIKKPIRVMVVGIPNTGKSTIINTLTGRAQARTGNKPGVTRGSQWLRIHGRIELLDTPGMLWPKFDDQIIGRKLAASGAVRDEVFDLEELAQWLIAWLQTNYQGALNKYYKTEQEEINLETIGKERGCLISGGRVDTLKAAQIFFREFRSAKIARATLDRLE</sequence>
<dbReference type="SUPFAM" id="SSF52540">
    <property type="entry name" value="P-loop containing nucleoside triphosphate hydrolases"/>
    <property type="match status" value="1"/>
</dbReference>
<feature type="binding site" evidence="5">
    <location>
        <position position="172"/>
    </location>
    <ligand>
        <name>GTP</name>
        <dbReference type="ChEBI" id="CHEBI:37565"/>
    </ligand>
</feature>
<dbReference type="InterPro" id="IPR006073">
    <property type="entry name" value="GTP-bd"/>
</dbReference>
<dbReference type="GO" id="GO:0005525">
    <property type="term" value="F:GTP binding"/>
    <property type="evidence" value="ECO:0007669"/>
    <property type="project" value="UniProtKB-KW"/>
</dbReference>
<evidence type="ECO:0000256" key="5">
    <source>
        <dbReference type="PIRSR" id="PIRSR006230-1"/>
    </source>
</evidence>
<dbReference type="KEGG" id="sgy:Sgly_2299"/>
<dbReference type="PANTHER" id="PTHR45782:SF4">
    <property type="entry name" value="MITOCHONDRIAL RIBOSOME-ASSOCIATED GTPASE 1"/>
    <property type="match status" value="1"/>
</dbReference>
<dbReference type="InterPro" id="IPR027417">
    <property type="entry name" value="P-loop_NTPase"/>
</dbReference>
<dbReference type="AlphaFoldDB" id="F0SUD7"/>
<evidence type="ECO:0000313" key="7">
    <source>
        <dbReference type="EMBL" id="ADY56587.1"/>
    </source>
</evidence>
<keyword evidence="4" id="KW-0963">Cytoplasm</keyword>
<dbReference type="FunFam" id="3.40.50.300:FF:000590">
    <property type="entry name" value="Ribosome biogenesis GTPase A"/>
    <property type="match status" value="1"/>
</dbReference>
<dbReference type="InterPro" id="IPR016478">
    <property type="entry name" value="GTPase_MTG1"/>
</dbReference>
<dbReference type="InterPro" id="IPR023179">
    <property type="entry name" value="GTP-bd_ortho_bundle_sf"/>
</dbReference>
<dbReference type="GO" id="GO:0006412">
    <property type="term" value="P:translation"/>
    <property type="evidence" value="ECO:0007669"/>
    <property type="project" value="TreeGrafter"/>
</dbReference>
<evidence type="ECO:0000256" key="4">
    <source>
        <dbReference type="PIRNR" id="PIRNR006230"/>
    </source>
</evidence>
<comment type="similarity">
    <text evidence="4">Belongs to the TRAFAC class YlqF/YawG GTPase family. MTG1 subfamily.</text>
</comment>
<dbReference type="NCBIfam" id="TIGR03596">
    <property type="entry name" value="GTPase_YlqF"/>
    <property type="match status" value="1"/>
</dbReference>
<protein>
    <recommendedName>
        <fullName evidence="1 4">Ribosome biogenesis GTPase A</fullName>
    </recommendedName>
</protein>
<gene>
    <name evidence="7" type="ordered locus">Sgly_2299</name>
</gene>
<name>F0SUD7_SYNGF</name>
<reference evidence="8" key="2">
    <citation type="submission" date="2011-02" db="EMBL/GenBank/DDBJ databases">
        <title>The complete genome of Syntrophobotulus glycolicus DSM 8271.</title>
        <authorList>
            <person name="Lucas S."/>
            <person name="Copeland A."/>
            <person name="Lapidus A."/>
            <person name="Bruce D."/>
            <person name="Goodwin L."/>
            <person name="Pitluck S."/>
            <person name="Kyrpides N."/>
            <person name="Mavromatis K."/>
            <person name="Pagani I."/>
            <person name="Ivanova N."/>
            <person name="Mikhailova N."/>
            <person name="Chertkov O."/>
            <person name="Held B."/>
            <person name="Detter J.C."/>
            <person name="Tapia R."/>
            <person name="Han C."/>
            <person name="Land M."/>
            <person name="Hauser L."/>
            <person name="Markowitz V."/>
            <person name="Cheng J.-F."/>
            <person name="Hugenholtz P."/>
            <person name="Woyke T."/>
            <person name="Wu D."/>
            <person name="Spring S."/>
            <person name="Schroeder M."/>
            <person name="Brambilla E."/>
            <person name="Klenk H.-P."/>
            <person name="Eisen J.A."/>
        </authorList>
    </citation>
    <scope>NUCLEOTIDE SEQUENCE [LARGE SCALE GENOMIC DNA]</scope>
    <source>
        <strain evidence="8">DSM 8271 / FlGlyR</strain>
    </source>
</reference>
<keyword evidence="3 4" id="KW-0342">GTP-binding</keyword>
<dbReference type="Pfam" id="PF01926">
    <property type="entry name" value="MMR_HSR1"/>
    <property type="match status" value="1"/>
</dbReference>
<comment type="function">
    <text evidence="4">Required for a late step of 50S ribosomal subunit assembly. Has GTPase activity.</text>
</comment>
<dbReference type="eggNOG" id="COG1161">
    <property type="taxonomic scope" value="Bacteria"/>
</dbReference>
<evidence type="ECO:0000313" key="8">
    <source>
        <dbReference type="Proteomes" id="UP000007488"/>
    </source>
</evidence>
<proteinExistence type="inferred from homology"/>
<dbReference type="PANTHER" id="PTHR45782">
    <property type="entry name" value="MITOCHONDRIAL RIBOSOME-ASSOCIATED GTPASE 1"/>
    <property type="match status" value="1"/>
</dbReference>
<dbReference type="Gene3D" id="3.40.50.300">
    <property type="entry name" value="P-loop containing nucleotide triphosphate hydrolases"/>
    <property type="match status" value="1"/>
</dbReference>
<dbReference type="PROSITE" id="PS51721">
    <property type="entry name" value="G_CP"/>
    <property type="match status" value="1"/>
</dbReference>
<reference evidence="7 8" key="1">
    <citation type="journal article" date="2011" name="Stand. Genomic Sci.">
        <title>Complete genome sequence of Syntrophobotulus glycolicus type strain (FlGlyR).</title>
        <authorList>
            <person name="Han C."/>
            <person name="Mwirichia R."/>
            <person name="Chertkov O."/>
            <person name="Held B."/>
            <person name="Lapidus A."/>
            <person name="Nolan M."/>
            <person name="Lucas S."/>
            <person name="Hammon N."/>
            <person name="Deshpande S."/>
            <person name="Cheng J.F."/>
            <person name="Tapia R."/>
            <person name="Goodwin L."/>
            <person name="Pitluck S."/>
            <person name="Huntemann M."/>
            <person name="Liolios K."/>
            <person name="Ivanova N."/>
            <person name="Pagani I."/>
            <person name="Mavromatis K."/>
            <person name="Ovchinikova G."/>
            <person name="Pati A."/>
            <person name="Chen A."/>
            <person name="Palaniappan K."/>
            <person name="Land M."/>
            <person name="Hauser L."/>
            <person name="Brambilla E.M."/>
            <person name="Rohde M."/>
            <person name="Spring S."/>
            <person name="Sikorski J."/>
            <person name="Goker M."/>
            <person name="Woyke T."/>
            <person name="Bristow J."/>
            <person name="Eisen J.A."/>
            <person name="Markowitz V."/>
            <person name="Hugenholtz P."/>
            <person name="Kyrpides N.C."/>
            <person name="Klenk H.P."/>
            <person name="Detter J.C."/>
        </authorList>
    </citation>
    <scope>NUCLEOTIDE SEQUENCE [LARGE SCALE GENOMIC DNA]</scope>
    <source>
        <strain evidence="8">DSM 8271 / FlGlyR</strain>
    </source>
</reference>
<dbReference type="PIRSF" id="PIRSF006230">
    <property type="entry name" value="MG442"/>
    <property type="match status" value="1"/>
</dbReference>
<feature type="domain" description="CP-type G" evidence="6">
    <location>
        <begin position="11"/>
        <end position="176"/>
    </location>
</feature>
<dbReference type="Gene3D" id="1.10.1580.10">
    <property type="match status" value="1"/>
</dbReference>
<dbReference type="GO" id="GO:0005737">
    <property type="term" value="C:cytoplasm"/>
    <property type="evidence" value="ECO:0007669"/>
    <property type="project" value="UniProtKB-SubCell"/>
</dbReference>
<feature type="binding site" evidence="5">
    <location>
        <begin position="128"/>
        <end position="133"/>
    </location>
    <ligand>
        <name>GTP</name>
        <dbReference type="ChEBI" id="CHEBI:37565"/>
    </ligand>
</feature>